<evidence type="ECO:0000256" key="4">
    <source>
        <dbReference type="ARBA" id="ARBA00022723"/>
    </source>
</evidence>
<accession>A0A6P8IZQ7</accession>
<gene>
    <name evidence="9" type="primary">LOC116307029</name>
</gene>
<name>A0A6P8IZQ7_ACTTE</name>
<dbReference type="InParanoid" id="A0A6P8IZQ7"/>
<dbReference type="Gene3D" id="1.10.238.10">
    <property type="entry name" value="EF-hand"/>
    <property type="match status" value="1"/>
</dbReference>
<protein>
    <submittedName>
        <fullName evidence="9">Calpain-2 catalytic subunit-like</fullName>
    </submittedName>
</protein>
<evidence type="ECO:0000256" key="7">
    <source>
        <dbReference type="ARBA" id="ARBA00023136"/>
    </source>
</evidence>
<comment type="subcellular location">
    <subcellularLocation>
        <location evidence="2">Cytoplasm</location>
    </subcellularLocation>
    <subcellularLocation>
        <location evidence="1">Endomembrane system</location>
    </subcellularLocation>
</comment>
<reference evidence="9" key="1">
    <citation type="submission" date="2025-08" db="UniProtKB">
        <authorList>
            <consortium name="RefSeq"/>
        </authorList>
    </citation>
    <scope>IDENTIFICATION</scope>
    <source>
        <tissue evidence="9">Tentacle</tissue>
    </source>
</reference>
<dbReference type="AlphaFoldDB" id="A0A6P8IZQ7"/>
<keyword evidence="5" id="KW-0677">Repeat</keyword>
<keyword evidence="4" id="KW-0479">Metal-binding</keyword>
<evidence type="ECO:0000313" key="9">
    <source>
        <dbReference type="RefSeq" id="XP_031573031.1"/>
    </source>
</evidence>
<evidence type="ECO:0000256" key="2">
    <source>
        <dbReference type="ARBA" id="ARBA00004496"/>
    </source>
</evidence>
<dbReference type="KEGG" id="aten:116307029"/>
<dbReference type="GeneID" id="116307029"/>
<evidence type="ECO:0000313" key="8">
    <source>
        <dbReference type="Proteomes" id="UP000515163"/>
    </source>
</evidence>
<dbReference type="InterPro" id="IPR011992">
    <property type="entry name" value="EF-hand-dom_pair"/>
</dbReference>
<dbReference type="GO" id="GO:0012505">
    <property type="term" value="C:endomembrane system"/>
    <property type="evidence" value="ECO:0007669"/>
    <property type="project" value="UniProtKB-SubCell"/>
</dbReference>
<dbReference type="OrthoDB" id="424753at2759"/>
<evidence type="ECO:0000256" key="3">
    <source>
        <dbReference type="ARBA" id="ARBA00022490"/>
    </source>
</evidence>
<dbReference type="SUPFAM" id="SSF47473">
    <property type="entry name" value="EF-hand"/>
    <property type="match status" value="1"/>
</dbReference>
<keyword evidence="6" id="KW-0106">Calcium</keyword>
<dbReference type="PANTHER" id="PTHR46735">
    <property type="entry name" value="CALPAIN, SMALL SUBUNIT 1 A-RELATED"/>
    <property type="match status" value="1"/>
</dbReference>
<dbReference type="Proteomes" id="UP000515163">
    <property type="component" value="Unplaced"/>
</dbReference>
<keyword evidence="8" id="KW-1185">Reference proteome</keyword>
<dbReference type="RefSeq" id="XP_031573031.1">
    <property type="nucleotide sequence ID" value="XM_031717171.1"/>
</dbReference>
<evidence type="ECO:0000256" key="6">
    <source>
        <dbReference type="ARBA" id="ARBA00022837"/>
    </source>
</evidence>
<dbReference type="GO" id="GO:0046872">
    <property type="term" value="F:metal ion binding"/>
    <property type="evidence" value="ECO:0007669"/>
    <property type="project" value="UniProtKB-KW"/>
</dbReference>
<sequence length="81" mass="9395">MGAYELRDALKGLNFKLSNRSLETIVLRFHSKRGVISFDMFVQINVRLVLMFESFLRRSRASRTGKVVFSMDDFIMATLCI</sequence>
<organism evidence="8 9">
    <name type="scientific">Actinia tenebrosa</name>
    <name type="common">Australian red waratah sea anemone</name>
    <dbReference type="NCBI Taxonomy" id="6105"/>
    <lineage>
        <taxon>Eukaryota</taxon>
        <taxon>Metazoa</taxon>
        <taxon>Cnidaria</taxon>
        <taxon>Anthozoa</taxon>
        <taxon>Hexacorallia</taxon>
        <taxon>Actiniaria</taxon>
        <taxon>Actiniidae</taxon>
        <taxon>Actinia</taxon>
    </lineage>
</organism>
<dbReference type="PANTHER" id="PTHR46735:SF3">
    <property type="entry name" value="CALPAIN SMALL SUBUNIT 1-RELATED"/>
    <property type="match status" value="1"/>
</dbReference>
<proteinExistence type="predicted"/>
<keyword evidence="3" id="KW-0963">Cytoplasm</keyword>
<dbReference type="GO" id="GO:0005737">
    <property type="term" value="C:cytoplasm"/>
    <property type="evidence" value="ECO:0007669"/>
    <property type="project" value="UniProtKB-SubCell"/>
</dbReference>
<evidence type="ECO:0000256" key="5">
    <source>
        <dbReference type="ARBA" id="ARBA00022737"/>
    </source>
</evidence>
<keyword evidence="7" id="KW-0472">Membrane</keyword>
<evidence type="ECO:0000256" key="1">
    <source>
        <dbReference type="ARBA" id="ARBA00004308"/>
    </source>
</evidence>